<dbReference type="Pfam" id="PF26611">
    <property type="entry name" value="MAD7"/>
    <property type="match status" value="1"/>
</dbReference>
<dbReference type="RefSeq" id="WP_211423608.1">
    <property type="nucleotide sequence ID" value="NZ_CP072643.1"/>
</dbReference>
<evidence type="ECO:0000313" key="1">
    <source>
        <dbReference type="EMBL" id="QUV95383.1"/>
    </source>
</evidence>
<dbReference type="InterPro" id="IPR058120">
    <property type="entry name" value="MADS7"/>
</dbReference>
<sequence length="584" mass="65078">MTEGTYKTRLQTAFGKPWCDRVLTGDYRPAVPFSIQDVDITATLPAIFYLSRYVQRRGKGRLAEVFGGGDKEPSVASVASQLARTHHLRGFEDETTRHILGDLLMGFCLENRSRSEDKQEPLRRALPTHYFAGWLDLPERSVNLRYVPETIVAMLAGQNGPVVTDSPADDPTPFPVGRRFRENLLLKPFLHGVKPPEPFRDLSSDQFDEVTRVTLPEWLTIRLAEALEQPPRPLSASAGGAAIPNQQPLACIAAPLREDLEVFMAAYGETMPRGVLINLLDAALAVGLSTILTSTAVALTAWAQDGRLPSQLPRLPLLVDASNGLDRELKRASKKVFEAQSRLLAEVPVILMALRLLDVEVSALTTLSVSLPARTPHGDAYLNLLGEVLCGRHPASGAVLKALAEKAARIAELWAEDDPQIVRDLQAAQPPSHESVWRLARVLTALRGRKQTRKWFELLDACFLCNHPCGLVTKPAAAGSRARQETRHPTLTDTMLDYLVHLWVAYQQRKKQPPTVKGFFLWLCDRYGLYVHKPPPFQMPVPANLLRRNEQWTEDRLRDLGLFVSVSDAEPDKRLLARFPTAHE</sequence>
<keyword evidence="2" id="KW-1185">Reference proteome</keyword>
<organism evidence="1 2">
    <name type="scientific">Chloracidobacterium sp. N</name>
    <dbReference type="NCBI Taxonomy" id="2821540"/>
    <lineage>
        <taxon>Bacteria</taxon>
        <taxon>Pseudomonadati</taxon>
        <taxon>Acidobacteriota</taxon>
        <taxon>Terriglobia</taxon>
        <taxon>Terriglobales</taxon>
        <taxon>Acidobacteriaceae</taxon>
        <taxon>Chloracidobacterium</taxon>
        <taxon>Chloracidobacterium aggregatum</taxon>
    </lineage>
</organism>
<reference evidence="1 2" key="1">
    <citation type="submission" date="2021-03" db="EMBL/GenBank/DDBJ databases">
        <title>Genomic and phenotypic characterization of Chloracidobacterium isolates provides evidence for multiple species.</title>
        <authorList>
            <person name="Saini M.K."/>
            <person name="Costas A.M.G."/>
            <person name="Tank M."/>
            <person name="Bryant D.A."/>
        </authorList>
    </citation>
    <scope>NUCLEOTIDE SEQUENCE [LARGE SCALE GENOMIC DNA]</scope>
    <source>
        <strain evidence="1 2">N</strain>
    </source>
</reference>
<proteinExistence type="predicted"/>
<gene>
    <name evidence="1" type="ORF">J8C05_15370</name>
</gene>
<dbReference type="EMBL" id="CP072643">
    <property type="protein sequence ID" value="QUV95383.1"/>
    <property type="molecule type" value="Genomic_DNA"/>
</dbReference>
<accession>A0ABX8B306</accession>
<evidence type="ECO:0000313" key="2">
    <source>
        <dbReference type="Proteomes" id="UP000677668"/>
    </source>
</evidence>
<dbReference type="Proteomes" id="UP000677668">
    <property type="component" value="Chromosome 2"/>
</dbReference>
<protein>
    <submittedName>
        <fullName evidence="1">Uncharacterized protein</fullName>
    </submittedName>
</protein>
<name>A0ABX8B306_9BACT</name>